<dbReference type="PANTHER" id="PTHR12149:SF8">
    <property type="entry name" value="PROTEIN-RIBULOSAMINE 3-KINASE"/>
    <property type="match status" value="1"/>
</dbReference>
<evidence type="ECO:0000256" key="1">
    <source>
        <dbReference type="ARBA" id="ARBA00011961"/>
    </source>
</evidence>
<comment type="similarity">
    <text evidence="3">Belongs to the fructosamine kinase family.</text>
</comment>
<evidence type="ECO:0000256" key="2">
    <source>
        <dbReference type="ARBA" id="ARBA00048655"/>
    </source>
</evidence>
<gene>
    <name evidence="4" type="ORF">AAL_01171</name>
</gene>
<proteinExistence type="inferred from homology"/>
<protein>
    <recommendedName>
        <fullName evidence="1">protein-ribulosamine 3-kinase</fullName>
        <ecNumber evidence="1">2.7.1.172</ecNumber>
    </recommendedName>
</protein>
<dbReference type="AlphaFoldDB" id="A0A166VIL4"/>
<name>A0A166VIL4_9HYPO</name>
<keyword evidence="3" id="KW-0808">Transferase</keyword>
<dbReference type="EC" id="2.7.1.172" evidence="1"/>
<keyword evidence="5" id="KW-1185">Reference proteome</keyword>
<dbReference type="InterPro" id="IPR016477">
    <property type="entry name" value="Fructo-/Ketosamine-3-kinase"/>
</dbReference>
<comment type="caution">
    <text evidence="4">The sequence shown here is derived from an EMBL/GenBank/DDBJ whole genome shotgun (WGS) entry which is preliminary data.</text>
</comment>
<evidence type="ECO:0000313" key="5">
    <source>
        <dbReference type="Proteomes" id="UP000078544"/>
    </source>
</evidence>
<organism evidence="4 5">
    <name type="scientific">Moelleriella libera RCEF 2490</name>
    <dbReference type="NCBI Taxonomy" id="1081109"/>
    <lineage>
        <taxon>Eukaryota</taxon>
        <taxon>Fungi</taxon>
        <taxon>Dikarya</taxon>
        <taxon>Ascomycota</taxon>
        <taxon>Pezizomycotina</taxon>
        <taxon>Sordariomycetes</taxon>
        <taxon>Hypocreomycetidae</taxon>
        <taxon>Hypocreales</taxon>
        <taxon>Clavicipitaceae</taxon>
        <taxon>Moelleriella</taxon>
    </lineage>
</organism>
<dbReference type="Pfam" id="PF03881">
    <property type="entry name" value="Fructosamin_kin"/>
    <property type="match status" value="1"/>
</dbReference>
<dbReference type="Proteomes" id="UP000078544">
    <property type="component" value="Unassembled WGS sequence"/>
</dbReference>
<dbReference type="EMBL" id="AZGY01000001">
    <property type="protein sequence ID" value="OAA33706.1"/>
    <property type="molecule type" value="Genomic_DNA"/>
</dbReference>
<evidence type="ECO:0000256" key="3">
    <source>
        <dbReference type="PIRNR" id="PIRNR006221"/>
    </source>
</evidence>
<dbReference type="InterPro" id="IPR011009">
    <property type="entry name" value="Kinase-like_dom_sf"/>
</dbReference>
<sequence length="292" mass="31350">MSPGVDPEILKALGLQGQDTRIASHGGSGFSSTFKLSSTIDGQTTNYFVKTGTGQSAEVMFRGEHASLNAIHSAVPNFCPKAHAFGPMSTANRFFLVTDFLDLSGTAAPRGSGLSLAAKLAALHTAPAPVPDGHDKPMFGFPVSTCCGDTAQDNSWRSSWADFYADNRLRGILRACVTNQGNDAELSNTVEAVATKVVPRLIGDETVRNIKPVVIHGDLWSGNHSRGTIAGKDGSEEVVFDPSAVYGHSEYELGIMKMFGGFGSSFWKEYEELVPKAEPKEEWADRVSLYEL</sequence>
<keyword evidence="3 4" id="KW-0418">Kinase</keyword>
<dbReference type="PIRSF" id="PIRSF006221">
    <property type="entry name" value="Ketosamine-3-kinase"/>
    <property type="match status" value="1"/>
</dbReference>
<dbReference type="FunFam" id="3.90.1200.10:FF:000018">
    <property type="entry name" value="Fructosamine-3-kinase, putative"/>
    <property type="match status" value="1"/>
</dbReference>
<reference evidence="4 5" key="1">
    <citation type="journal article" date="2016" name="Genome Biol. Evol.">
        <title>Divergent and convergent evolution of fungal pathogenicity.</title>
        <authorList>
            <person name="Shang Y."/>
            <person name="Xiao G."/>
            <person name="Zheng P."/>
            <person name="Cen K."/>
            <person name="Zhan S."/>
            <person name="Wang C."/>
        </authorList>
    </citation>
    <scope>NUCLEOTIDE SEQUENCE [LARGE SCALE GENOMIC DNA]</scope>
    <source>
        <strain evidence="4 5">RCEF 2490</strain>
    </source>
</reference>
<dbReference type="OrthoDB" id="5772781at2759"/>
<dbReference type="GO" id="GO:0102193">
    <property type="term" value="F:protein-ribulosamine 3-kinase activity"/>
    <property type="evidence" value="ECO:0007669"/>
    <property type="project" value="UniProtKB-EC"/>
</dbReference>
<dbReference type="GO" id="GO:0016301">
    <property type="term" value="F:kinase activity"/>
    <property type="evidence" value="ECO:0007669"/>
    <property type="project" value="UniProtKB-UniRule"/>
</dbReference>
<dbReference type="PANTHER" id="PTHR12149">
    <property type="entry name" value="FRUCTOSAMINE 3 KINASE-RELATED PROTEIN"/>
    <property type="match status" value="1"/>
</dbReference>
<dbReference type="Gene3D" id="3.90.1200.10">
    <property type="match status" value="1"/>
</dbReference>
<comment type="catalytic activity">
    <reaction evidence="2">
        <text>N(6)-D-ribulosyl-L-lysyl-[protein] + ATP = N(6)-(3-O-phospho-D-ribulosyl)-L-lysyl-[protein] + ADP + H(+)</text>
        <dbReference type="Rhea" id="RHEA:48432"/>
        <dbReference type="Rhea" id="RHEA-COMP:12103"/>
        <dbReference type="Rhea" id="RHEA-COMP:12104"/>
        <dbReference type="ChEBI" id="CHEBI:15378"/>
        <dbReference type="ChEBI" id="CHEBI:30616"/>
        <dbReference type="ChEBI" id="CHEBI:90418"/>
        <dbReference type="ChEBI" id="CHEBI:90420"/>
        <dbReference type="ChEBI" id="CHEBI:456216"/>
        <dbReference type="EC" id="2.7.1.172"/>
    </reaction>
    <physiologicalReaction direction="left-to-right" evidence="2">
        <dbReference type="Rhea" id="RHEA:48433"/>
    </physiologicalReaction>
</comment>
<dbReference type="SUPFAM" id="SSF56112">
    <property type="entry name" value="Protein kinase-like (PK-like)"/>
    <property type="match status" value="1"/>
</dbReference>
<accession>A0A166VIL4</accession>
<evidence type="ECO:0000313" key="4">
    <source>
        <dbReference type="EMBL" id="OAA33706.1"/>
    </source>
</evidence>